<dbReference type="RefSeq" id="XP_040627426.1">
    <property type="nucleotide sequence ID" value="XM_040768687.1"/>
</dbReference>
<accession>M5FVZ1</accession>
<reference evidence="1 2" key="1">
    <citation type="journal article" date="2012" name="Science">
        <title>The Paleozoic origin of enzymatic lignin decomposition reconstructed from 31 fungal genomes.</title>
        <authorList>
            <person name="Floudas D."/>
            <person name="Binder M."/>
            <person name="Riley R."/>
            <person name="Barry K."/>
            <person name="Blanchette R.A."/>
            <person name="Henrissat B."/>
            <person name="Martinez A.T."/>
            <person name="Otillar R."/>
            <person name="Spatafora J.W."/>
            <person name="Yadav J.S."/>
            <person name="Aerts A."/>
            <person name="Benoit I."/>
            <person name="Boyd A."/>
            <person name="Carlson A."/>
            <person name="Copeland A."/>
            <person name="Coutinho P.M."/>
            <person name="de Vries R.P."/>
            <person name="Ferreira P."/>
            <person name="Findley K."/>
            <person name="Foster B."/>
            <person name="Gaskell J."/>
            <person name="Glotzer D."/>
            <person name="Gorecki P."/>
            <person name="Heitman J."/>
            <person name="Hesse C."/>
            <person name="Hori C."/>
            <person name="Igarashi K."/>
            <person name="Jurgens J.A."/>
            <person name="Kallen N."/>
            <person name="Kersten P."/>
            <person name="Kohler A."/>
            <person name="Kuees U."/>
            <person name="Kumar T.K.A."/>
            <person name="Kuo A."/>
            <person name="LaButti K."/>
            <person name="Larrondo L.F."/>
            <person name="Lindquist E."/>
            <person name="Ling A."/>
            <person name="Lombard V."/>
            <person name="Lucas S."/>
            <person name="Lundell T."/>
            <person name="Martin R."/>
            <person name="McLaughlin D.J."/>
            <person name="Morgenstern I."/>
            <person name="Morin E."/>
            <person name="Murat C."/>
            <person name="Nagy L.G."/>
            <person name="Nolan M."/>
            <person name="Ohm R.A."/>
            <person name="Patyshakuliyeva A."/>
            <person name="Rokas A."/>
            <person name="Ruiz-Duenas F.J."/>
            <person name="Sabat G."/>
            <person name="Salamov A."/>
            <person name="Samejima M."/>
            <person name="Schmutz J."/>
            <person name="Slot J.C."/>
            <person name="St John F."/>
            <person name="Stenlid J."/>
            <person name="Sun H."/>
            <person name="Sun S."/>
            <person name="Syed K."/>
            <person name="Tsang A."/>
            <person name="Wiebenga A."/>
            <person name="Young D."/>
            <person name="Pisabarro A."/>
            <person name="Eastwood D.C."/>
            <person name="Martin F."/>
            <person name="Cullen D."/>
            <person name="Grigoriev I.V."/>
            <person name="Hibbett D.S."/>
        </authorList>
    </citation>
    <scope>NUCLEOTIDE SEQUENCE [LARGE SCALE GENOMIC DNA]</scope>
    <source>
        <strain evidence="1 2">DJM-731 SS1</strain>
    </source>
</reference>
<evidence type="ECO:0000313" key="1">
    <source>
        <dbReference type="EMBL" id="EJU00529.1"/>
    </source>
</evidence>
<keyword evidence="2" id="KW-1185">Reference proteome</keyword>
<protein>
    <submittedName>
        <fullName evidence="1">Uncharacterized protein</fullName>
    </submittedName>
</protein>
<sequence>MPEVLVTAWKRSGEFCSFIYASRSSLGTSPWSAGARGSKNTGNLNLRIGQAWADDASAAAAAVMKNQEWKPLGYLSAQIKLGDGPSLDYWYWYWYWYCRH</sequence>
<organism evidence="1 2">
    <name type="scientific">Dacryopinax primogenitus (strain DJM 731)</name>
    <name type="common">Brown rot fungus</name>
    <dbReference type="NCBI Taxonomy" id="1858805"/>
    <lineage>
        <taxon>Eukaryota</taxon>
        <taxon>Fungi</taxon>
        <taxon>Dikarya</taxon>
        <taxon>Basidiomycota</taxon>
        <taxon>Agaricomycotina</taxon>
        <taxon>Dacrymycetes</taxon>
        <taxon>Dacrymycetales</taxon>
        <taxon>Dacrymycetaceae</taxon>
        <taxon>Dacryopinax</taxon>
    </lineage>
</organism>
<proteinExistence type="predicted"/>
<dbReference type="GeneID" id="63683749"/>
<dbReference type="Proteomes" id="UP000030653">
    <property type="component" value="Unassembled WGS sequence"/>
</dbReference>
<evidence type="ECO:0000313" key="2">
    <source>
        <dbReference type="Proteomes" id="UP000030653"/>
    </source>
</evidence>
<dbReference type="AlphaFoldDB" id="M5FVZ1"/>
<dbReference type="HOGENOM" id="CLU_2305998_0_0_1"/>
<dbReference type="EMBL" id="JH795866">
    <property type="protein sequence ID" value="EJU00529.1"/>
    <property type="molecule type" value="Genomic_DNA"/>
</dbReference>
<name>M5FVZ1_DACPD</name>
<gene>
    <name evidence="1" type="ORF">DACRYDRAFT_108594</name>
</gene>